<evidence type="ECO:0000259" key="2">
    <source>
        <dbReference type="SMART" id="SM00906"/>
    </source>
</evidence>
<name>A0AAD7J742_9AGAR</name>
<evidence type="ECO:0000313" key="3">
    <source>
        <dbReference type="EMBL" id="KAJ7758569.1"/>
    </source>
</evidence>
<gene>
    <name evidence="3" type="ORF">DFH07DRAFT_741571</name>
</gene>
<dbReference type="SMART" id="SM00906">
    <property type="entry name" value="Fungal_trans"/>
    <property type="match status" value="1"/>
</dbReference>
<accession>A0AAD7J742</accession>
<feature type="domain" description="Xylanolytic transcriptional activator regulatory" evidence="2">
    <location>
        <begin position="197"/>
        <end position="268"/>
    </location>
</feature>
<sequence length="582" mass="65912">ATATEEEFSQGLTDRFCQLAITPADRNFFGPASSFALVSDALAIKERYLGFPTILEQPKRSAYWEILPWEQEVYEQPTHYVYPEGDLIAALVELYFTNVHPTFPVLHRPSFEKSVTERLYLRDPKFGSVLLVVLGVASRYSDDPRVFVDGKSTLSSGWKFISQVPIVQKYFDSTIYEVQFFCLMTLYSLGTSVPQASWMYLGLGIRFLHQRGEHRRKREAAEFENMLWNRAFWSFFALDRMVCAFSGRPAAIHIEDYDVEPPLEVDDEYWEHGFTQPLGKPALLSFFVSFVRLAAILGDALRRVYASKKSRSIMGWTSKDWEQVTVAELDSTMNDFLDSIPSHLRWDPDRANPFFDQSAVLYMTYYYIQITTHRPYIHKPTAWSAPSLSICTSAARSVLNIADIWMNRLHRLPFALIQNPVFVSAIILVLNLFGSKRAGLPIDKNNKDLVQVGKALDILRFSSCRWQPAGRLWEMLRELQSLDDPLSLTLASWNAPNSASDAGVPEPDMVFGGTFRHSTGNPDPFDTQHAHLPLAPGTSIEQLLADTAVGTAANGWSTSGQVNGVFDDEIMSMWMSVPTDLM</sequence>
<dbReference type="PANTHER" id="PTHR46910">
    <property type="entry name" value="TRANSCRIPTION FACTOR PDR1"/>
    <property type="match status" value="1"/>
</dbReference>
<proteinExistence type="predicted"/>
<dbReference type="Proteomes" id="UP001215280">
    <property type="component" value="Unassembled WGS sequence"/>
</dbReference>
<dbReference type="EMBL" id="JARJLG010000055">
    <property type="protein sequence ID" value="KAJ7758569.1"/>
    <property type="molecule type" value="Genomic_DNA"/>
</dbReference>
<comment type="caution">
    <text evidence="3">The sequence shown here is derived from an EMBL/GenBank/DDBJ whole genome shotgun (WGS) entry which is preliminary data.</text>
</comment>
<dbReference type="PANTHER" id="PTHR46910:SF38">
    <property type="entry name" value="ZN(2)-C6 FUNGAL-TYPE DOMAIN-CONTAINING PROTEIN"/>
    <property type="match status" value="1"/>
</dbReference>
<dbReference type="Pfam" id="PF04082">
    <property type="entry name" value="Fungal_trans"/>
    <property type="match status" value="1"/>
</dbReference>
<dbReference type="InterPro" id="IPR050987">
    <property type="entry name" value="AtrR-like"/>
</dbReference>
<protein>
    <submittedName>
        <fullName evidence="3">Fungal-specific transcription factor domain-containing protein</fullName>
    </submittedName>
</protein>
<feature type="non-terminal residue" evidence="3">
    <location>
        <position position="1"/>
    </location>
</feature>
<dbReference type="GO" id="GO:0003677">
    <property type="term" value="F:DNA binding"/>
    <property type="evidence" value="ECO:0007669"/>
    <property type="project" value="InterPro"/>
</dbReference>
<dbReference type="InterPro" id="IPR007219">
    <property type="entry name" value="XnlR_reg_dom"/>
</dbReference>
<organism evidence="3 4">
    <name type="scientific">Mycena maculata</name>
    <dbReference type="NCBI Taxonomy" id="230809"/>
    <lineage>
        <taxon>Eukaryota</taxon>
        <taxon>Fungi</taxon>
        <taxon>Dikarya</taxon>
        <taxon>Basidiomycota</taxon>
        <taxon>Agaricomycotina</taxon>
        <taxon>Agaricomycetes</taxon>
        <taxon>Agaricomycetidae</taxon>
        <taxon>Agaricales</taxon>
        <taxon>Marasmiineae</taxon>
        <taxon>Mycenaceae</taxon>
        <taxon>Mycena</taxon>
    </lineage>
</organism>
<evidence type="ECO:0000256" key="1">
    <source>
        <dbReference type="ARBA" id="ARBA00023242"/>
    </source>
</evidence>
<keyword evidence="1" id="KW-0539">Nucleus</keyword>
<keyword evidence="4" id="KW-1185">Reference proteome</keyword>
<dbReference type="CDD" id="cd12148">
    <property type="entry name" value="fungal_TF_MHR"/>
    <property type="match status" value="1"/>
</dbReference>
<dbReference type="GO" id="GO:0003700">
    <property type="term" value="F:DNA-binding transcription factor activity"/>
    <property type="evidence" value="ECO:0007669"/>
    <property type="project" value="InterPro"/>
</dbReference>
<dbReference type="GO" id="GO:0006351">
    <property type="term" value="P:DNA-templated transcription"/>
    <property type="evidence" value="ECO:0007669"/>
    <property type="project" value="InterPro"/>
</dbReference>
<reference evidence="3" key="1">
    <citation type="submission" date="2023-03" db="EMBL/GenBank/DDBJ databases">
        <title>Massive genome expansion in bonnet fungi (Mycena s.s.) driven by repeated elements and novel gene families across ecological guilds.</title>
        <authorList>
            <consortium name="Lawrence Berkeley National Laboratory"/>
            <person name="Harder C.B."/>
            <person name="Miyauchi S."/>
            <person name="Viragh M."/>
            <person name="Kuo A."/>
            <person name="Thoen E."/>
            <person name="Andreopoulos B."/>
            <person name="Lu D."/>
            <person name="Skrede I."/>
            <person name="Drula E."/>
            <person name="Henrissat B."/>
            <person name="Morin E."/>
            <person name="Kohler A."/>
            <person name="Barry K."/>
            <person name="LaButti K."/>
            <person name="Morin E."/>
            <person name="Salamov A."/>
            <person name="Lipzen A."/>
            <person name="Mereny Z."/>
            <person name="Hegedus B."/>
            <person name="Baldrian P."/>
            <person name="Stursova M."/>
            <person name="Weitz H."/>
            <person name="Taylor A."/>
            <person name="Grigoriev I.V."/>
            <person name="Nagy L.G."/>
            <person name="Martin F."/>
            <person name="Kauserud H."/>
        </authorList>
    </citation>
    <scope>NUCLEOTIDE SEQUENCE</scope>
    <source>
        <strain evidence="3">CBHHK188m</strain>
    </source>
</reference>
<evidence type="ECO:0000313" key="4">
    <source>
        <dbReference type="Proteomes" id="UP001215280"/>
    </source>
</evidence>
<dbReference type="AlphaFoldDB" id="A0AAD7J742"/>
<dbReference type="GO" id="GO:0008270">
    <property type="term" value="F:zinc ion binding"/>
    <property type="evidence" value="ECO:0007669"/>
    <property type="project" value="InterPro"/>
</dbReference>